<evidence type="ECO:0000313" key="13">
    <source>
        <dbReference type="EMBL" id="NMO01960.1"/>
    </source>
</evidence>
<dbReference type="InterPro" id="IPR041916">
    <property type="entry name" value="Anti_sigma_zinc_sf"/>
</dbReference>
<evidence type="ECO:0000256" key="1">
    <source>
        <dbReference type="ARBA" id="ARBA00004162"/>
    </source>
</evidence>
<dbReference type="GO" id="GO:0006417">
    <property type="term" value="P:regulation of translation"/>
    <property type="evidence" value="ECO:0007669"/>
    <property type="project" value="TreeGrafter"/>
</dbReference>
<keyword evidence="3 10" id="KW-0812">Transmembrane</keyword>
<feature type="domain" description="Anti-sigma-K factor RskA N-terminal" evidence="12">
    <location>
        <begin position="9"/>
        <end position="56"/>
    </location>
</feature>
<keyword evidence="6 10" id="KW-0472">Membrane</keyword>
<evidence type="ECO:0000256" key="5">
    <source>
        <dbReference type="ARBA" id="ARBA00023015"/>
    </source>
</evidence>
<gene>
    <name evidence="13" type="ORF">HH308_12135</name>
</gene>
<feature type="domain" description="Anti-sigma K factor RskA C-terminal" evidence="11">
    <location>
        <begin position="102"/>
        <end position="232"/>
    </location>
</feature>
<evidence type="ECO:0000256" key="9">
    <source>
        <dbReference type="ARBA" id="ARBA00030803"/>
    </source>
</evidence>
<dbReference type="EMBL" id="JABBNB010000011">
    <property type="protein sequence ID" value="NMO01960.1"/>
    <property type="molecule type" value="Genomic_DNA"/>
</dbReference>
<evidence type="ECO:0000313" key="14">
    <source>
        <dbReference type="Proteomes" id="UP000550729"/>
    </source>
</evidence>
<comment type="caution">
    <text evidence="13">The sequence shown here is derived from an EMBL/GenBank/DDBJ whole genome shotgun (WGS) entry which is preliminary data.</text>
</comment>
<protein>
    <recommendedName>
        <fullName evidence="9">Regulator of SigK</fullName>
    </recommendedName>
    <alternativeName>
        <fullName evidence="8">Sigma-K anti-sigma factor RskA</fullName>
    </alternativeName>
</protein>
<dbReference type="Proteomes" id="UP000550729">
    <property type="component" value="Unassembled WGS sequence"/>
</dbReference>
<keyword evidence="4 10" id="KW-1133">Transmembrane helix</keyword>
<proteinExistence type="predicted"/>
<evidence type="ECO:0000259" key="11">
    <source>
        <dbReference type="Pfam" id="PF10099"/>
    </source>
</evidence>
<keyword evidence="14" id="KW-1185">Reference proteome</keyword>
<sequence>MSELTSEQLLDLAEVFALDALDDDERRDVVAALASAPPAVRRRFESVVAEVRQTLAEHSTVDAVEPPAHVHDALMDQVSPSDGTDEVRSIATRRRRLWLAVAAAAAAVIVAVVGVGVATQFRQPPAPSAADQLLTAADLQSSSAAVPGGGSMTVLYSRKVDAGVVILNGVAAPASATAYQMWQVPDAGRPRSLGVMGAADIGPSTRVPLQHVDGTSSIAVSVEPPGGSSAPTRIVVSVPLRG</sequence>
<evidence type="ECO:0000259" key="12">
    <source>
        <dbReference type="Pfam" id="PF22618"/>
    </source>
</evidence>
<comment type="subcellular location">
    <subcellularLocation>
        <location evidence="1">Cell membrane</location>
        <topology evidence="1">Single-pass membrane protein</topology>
    </subcellularLocation>
</comment>
<keyword evidence="7" id="KW-0804">Transcription</keyword>
<dbReference type="PANTHER" id="PTHR37461">
    <property type="entry name" value="ANTI-SIGMA-K FACTOR RSKA"/>
    <property type="match status" value="1"/>
</dbReference>
<organism evidence="13 14">
    <name type="scientific">Gordonia asplenii</name>
    <dbReference type="NCBI Taxonomy" id="2725283"/>
    <lineage>
        <taxon>Bacteria</taxon>
        <taxon>Bacillati</taxon>
        <taxon>Actinomycetota</taxon>
        <taxon>Actinomycetes</taxon>
        <taxon>Mycobacteriales</taxon>
        <taxon>Gordoniaceae</taxon>
        <taxon>Gordonia</taxon>
    </lineage>
</organism>
<dbReference type="InterPro" id="IPR018764">
    <property type="entry name" value="RskA_C"/>
</dbReference>
<reference evidence="13 14" key="1">
    <citation type="submission" date="2020-04" db="EMBL/GenBank/DDBJ databases">
        <title>Gordonia sp. nov. TBRC 11910.</title>
        <authorList>
            <person name="Suriyachadkun C."/>
        </authorList>
    </citation>
    <scope>NUCLEOTIDE SEQUENCE [LARGE SCALE GENOMIC DNA]</scope>
    <source>
        <strain evidence="13 14">TBRC 11910</strain>
    </source>
</reference>
<accession>A0A848KTY4</accession>
<keyword evidence="5" id="KW-0805">Transcription regulation</keyword>
<evidence type="ECO:0000256" key="2">
    <source>
        <dbReference type="ARBA" id="ARBA00022475"/>
    </source>
</evidence>
<dbReference type="InterPro" id="IPR051474">
    <property type="entry name" value="Anti-sigma-K/W_factor"/>
</dbReference>
<dbReference type="PANTHER" id="PTHR37461:SF1">
    <property type="entry name" value="ANTI-SIGMA-K FACTOR RSKA"/>
    <property type="match status" value="1"/>
</dbReference>
<dbReference type="Pfam" id="PF10099">
    <property type="entry name" value="RskA_C"/>
    <property type="match status" value="1"/>
</dbReference>
<evidence type="ECO:0000256" key="3">
    <source>
        <dbReference type="ARBA" id="ARBA00022692"/>
    </source>
</evidence>
<dbReference type="Pfam" id="PF22618">
    <property type="entry name" value="RskA_N"/>
    <property type="match status" value="1"/>
</dbReference>
<evidence type="ECO:0000256" key="4">
    <source>
        <dbReference type="ARBA" id="ARBA00022989"/>
    </source>
</evidence>
<dbReference type="RefSeq" id="WP_170194474.1">
    <property type="nucleotide sequence ID" value="NZ_JABBNB010000011.1"/>
</dbReference>
<evidence type="ECO:0000256" key="10">
    <source>
        <dbReference type="SAM" id="Phobius"/>
    </source>
</evidence>
<dbReference type="InterPro" id="IPR053877">
    <property type="entry name" value="RskA_N"/>
</dbReference>
<evidence type="ECO:0000256" key="6">
    <source>
        <dbReference type="ARBA" id="ARBA00023136"/>
    </source>
</evidence>
<dbReference type="GO" id="GO:0016989">
    <property type="term" value="F:sigma factor antagonist activity"/>
    <property type="evidence" value="ECO:0007669"/>
    <property type="project" value="TreeGrafter"/>
</dbReference>
<dbReference type="GO" id="GO:0005886">
    <property type="term" value="C:plasma membrane"/>
    <property type="evidence" value="ECO:0007669"/>
    <property type="project" value="UniProtKB-SubCell"/>
</dbReference>
<evidence type="ECO:0000256" key="8">
    <source>
        <dbReference type="ARBA" id="ARBA00029829"/>
    </source>
</evidence>
<evidence type="ECO:0000256" key="7">
    <source>
        <dbReference type="ARBA" id="ARBA00023163"/>
    </source>
</evidence>
<dbReference type="AlphaFoldDB" id="A0A848KTY4"/>
<feature type="transmembrane region" description="Helical" evidence="10">
    <location>
        <begin position="97"/>
        <end position="118"/>
    </location>
</feature>
<keyword evidence="2" id="KW-1003">Cell membrane</keyword>
<name>A0A848KTY4_9ACTN</name>
<dbReference type="Gene3D" id="1.10.10.1320">
    <property type="entry name" value="Anti-sigma factor, zinc-finger domain"/>
    <property type="match status" value="1"/>
</dbReference>